<dbReference type="AlphaFoldDB" id="A0A0A1MMX9"/>
<dbReference type="Pfam" id="PF01408">
    <property type="entry name" value="GFO_IDH_MocA"/>
    <property type="match status" value="1"/>
</dbReference>
<dbReference type="RefSeq" id="WP_042530131.1">
    <property type="nucleotide sequence ID" value="NZ_CDGG01000001.1"/>
</dbReference>
<dbReference type="STRING" id="545501.BN997_00982"/>
<dbReference type="InterPro" id="IPR052515">
    <property type="entry name" value="Gfo/Idh/MocA_Oxidoreductase"/>
</dbReference>
<keyword evidence="4" id="KW-1185">Reference proteome</keyword>
<dbReference type="Proteomes" id="UP000040453">
    <property type="component" value="Unassembled WGS sequence"/>
</dbReference>
<evidence type="ECO:0000259" key="2">
    <source>
        <dbReference type="Pfam" id="PF22725"/>
    </source>
</evidence>
<evidence type="ECO:0000259" key="1">
    <source>
        <dbReference type="Pfam" id="PF01408"/>
    </source>
</evidence>
<dbReference type="InterPro" id="IPR036291">
    <property type="entry name" value="NAD(P)-bd_dom_sf"/>
</dbReference>
<feature type="domain" description="Gfo/Idh/MocA-like oxidoreductase N-terminal" evidence="1">
    <location>
        <begin position="5"/>
        <end position="123"/>
    </location>
</feature>
<dbReference type="Gene3D" id="3.30.360.10">
    <property type="entry name" value="Dihydrodipicolinate Reductase, domain 2"/>
    <property type="match status" value="1"/>
</dbReference>
<evidence type="ECO:0000313" key="4">
    <source>
        <dbReference type="Proteomes" id="UP000040453"/>
    </source>
</evidence>
<dbReference type="GO" id="GO:0000166">
    <property type="term" value="F:nucleotide binding"/>
    <property type="evidence" value="ECO:0007669"/>
    <property type="project" value="InterPro"/>
</dbReference>
<dbReference type="InterPro" id="IPR000683">
    <property type="entry name" value="Gfo/Idh/MocA-like_OxRdtase_N"/>
</dbReference>
<sequence length="344" mass="38289">MKRLKMGLIGAGGIAENRHIPVYQSLSDKVEITGVQDVNLVRAKEVAEKYAIPHVYENYLDMFKHVDAVTICTPNKFHESIAVAALNQGVHVLCEKPMAMNADEGKRMLEAAEANNKLLMVGYHYRFVDSVMLAKESMPEVGAPIVTRVQAMRQRKVPGWGVFINKQLQGGGSLIDWGCHLLDTALWLVSPSKPIEVNAQTYQCLSKQPDQVNDWGSYDHEAIDVDDHVSAYIRFDDGSTLLFECSWAANIKADKTHISISGENGGVNVFPYEFYQPKYHRMVETHADTKEDQQEAALLQAQNFVDACLGKDTLKSSPEDALQVTKVIDAIYESSEQGKSISIN</sequence>
<protein>
    <submittedName>
        <fullName evidence="3">Putative oxidoreductase YcjS</fullName>
    </submittedName>
</protein>
<dbReference type="EMBL" id="CDGG01000001">
    <property type="protein sequence ID" value="CEI81164.1"/>
    <property type="molecule type" value="Genomic_DNA"/>
</dbReference>
<dbReference type="SUPFAM" id="SSF51735">
    <property type="entry name" value="NAD(P)-binding Rossmann-fold domains"/>
    <property type="match status" value="1"/>
</dbReference>
<accession>A0A0A1MMX9</accession>
<dbReference type="InterPro" id="IPR055170">
    <property type="entry name" value="GFO_IDH_MocA-like_dom"/>
</dbReference>
<organism evidence="3 4">
    <name type="scientific">Oceanobacillus oncorhynchi</name>
    <dbReference type="NCBI Taxonomy" id="545501"/>
    <lineage>
        <taxon>Bacteria</taxon>
        <taxon>Bacillati</taxon>
        <taxon>Bacillota</taxon>
        <taxon>Bacilli</taxon>
        <taxon>Bacillales</taxon>
        <taxon>Bacillaceae</taxon>
        <taxon>Oceanobacillus</taxon>
    </lineage>
</organism>
<dbReference type="SUPFAM" id="SSF55347">
    <property type="entry name" value="Glyceraldehyde-3-phosphate dehydrogenase-like, C-terminal domain"/>
    <property type="match status" value="1"/>
</dbReference>
<gene>
    <name evidence="3" type="primary">ycjS_2</name>
    <name evidence="3" type="ORF">BN997_00982</name>
</gene>
<dbReference type="PANTHER" id="PTHR43249">
    <property type="entry name" value="UDP-N-ACETYL-2-AMINO-2-DEOXY-D-GLUCURONATE OXIDASE"/>
    <property type="match status" value="1"/>
</dbReference>
<feature type="domain" description="GFO/IDH/MocA-like oxidoreductase" evidence="2">
    <location>
        <begin position="141"/>
        <end position="267"/>
    </location>
</feature>
<name>A0A0A1MMX9_9BACI</name>
<dbReference type="Gene3D" id="3.40.50.720">
    <property type="entry name" value="NAD(P)-binding Rossmann-like Domain"/>
    <property type="match status" value="1"/>
</dbReference>
<proteinExistence type="predicted"/>
<dbReference type="PANTHER" id="PTHR43249:SF1">
    <property type="entry name" value="D-GLUCOSIDE 3-DEHYDROGENASE"/>
    <property type="match status" value="1"/>
</dbReference>
<evidence type="ECO:0000313" key="3">
    <source>
        <dbReference type="EMBL" id="CEI81164.1"/>
    </source>
</evidence>
<dbReference type="Pfam" id="PF22725">
    <property type="entry name" value="GFO_IDH_MocA_C3"/>
    <property type="match status" value="1"/>
</dbReference>
<dbReference type="OrthoDB" id="9815825at2"/>
<reference evidence="3 4" key="1">
    <citation type="submission" date="2014-11" db="EMBL/GenBank/DDBJ databases">
        <authorList>
            <person name="Urmite Genomes Urmite Genomes"/>
        </authorList>
    </citation>
    <scope>NUCLEOTIDE SEQUENCE [LARGE SCALE GENOMIC DNA]</scope>
    <source>
        <strain evidence="3 4">Oc5</strain>
    </source>
</reference>